<organism evidence="4 5">
    <name type="scientific">Pontibacter fetidus</name>
    <dbReference type="NCBI Taxonomy" id="2700082"/>
    <lineage>
        <taxon>Bacteria</taxon>
        <taxon>Pseudomonadati</taxon>
        <taxon>Bacteroidota</taxon>
        <taxon>Cytophagia</taxon>
        <taxon>Cytophagales</taxon>
        <taxon>Hymenobacteraceae</taxon>
        <taxon>Pontibacter</taxon>
    </lineage>
</organism>
<dbReference type="Pfam" id="PF00571">
    <property type="entry name" value="CBS"/>
    <property type="match status" value="2"/>
</dbReference>
<dbReference type="Gene3D" id="3.10.580.10">
    <property type="entry name" value="CBS-domain"/>
    <property type="match status" value="1"/>
</dbReference>
<protein>
    <submittedName>
        <fullName evidence="4">CBS domain-containing protein</fullName>
    </submittedName>
</protein>
<evidence type="ECO:0000259" key="3">
    <source>
        <dbReference type="PROSITE" id="PS51371"/>
    </source>
</evidence>
<dbReference type="InterPro" id="IPR046342">
    <property type="entry name" value="CBS_dom_sf"/>
</dbReference>
<dbReference type="Proteomes" id="UP000478546">
    <property type="component" value="Unassembled WGS sequence"/>
</dbReference>
<proteinExistence type="predicted"/>
<dbReference type="RefSeq" id="WP_162347550.1">
    <property type="nucleotide sequence ID" value="NZ_JAAEAA010000028.1"/>
</dbReference>
<dbReference type="SMART" id="SM00116">
    <property type="entry name" value="CBS"/>
    <property type="match status" value="2"/>
</dbReference>
<reference evidence="4 5" key="1">
    <citation type="submission" date="2020-01" db="EMBL/GenBank/DDBJ databases">
        <authorList>
            <person name="Kim M.K."/>
        </authorList>
    </citation>
    <scope>NUCLEOTIDE SEQUENCE [LARGE SCALE GENOMIC DNA]</scope>
    <source>
        <strain evidence="4 5">BT213</strain>
    </source>
</reference>
<keyword evidence="5" id="KW-1185">Reference proteome</keyword>
<dbReference type="PROSITE" id="PS51371">
    <property type="entry name" value="CBS"/>
    <property type="match status" value="2"/>
</dbReference>
<dbReference type="SUPFAM" id="SSF54631">
    <property type="entry name" value="CBS-domain pair"/>
    <property type="match status" value="1"/>
</dbReference>
<dbReference type="AlphaFoldDB" id="A0A6B2HAT2"/>
<dbReference type="CDD" id="cd04623">
    <property type="entry name" value="CBS_pair_bac_euk"/>
    <property type="match status" value="1"/>
</dbReference>
<dbReference type="InterPro" id="IPR044725">
    <property type="entry name" value="CBSX3_CBS_dom"/>
</dbReference>
<dbReference type="InterPro" id="IPR051257">
    <property type="entry name" value="Diverse_CBS-Domain"/>
</dbReference>
<evidence type="ECO:0000313" key="4">
    <source>
        <dbReference type="EMBL" id="NDK57490.1"/>
    </source>
</evidence>
<dbReference type="PANTHER" id="PTHR43080">
    <property type="entry name" value="CBS DOMAIN-CONTAINING PROTEIN CBSX3, MITOCHONDRIAL"/>
    <property type="match status" value="1"/>
</dbReference>
<feature type="domain" description="CBS" evidence="3">
    <location>
        <begin position="8"/>
        <end position="67"/>
    </location>
</feature>
<name>A0A6B2HAT2_9BACT</name>
<comment type="caution">
    <text evidence="4">The sequence shown here is derived from an EMBL/GenBank/DDBJ whole genome shotgun (WGS) entry which is preliminary data.</text>
</comment>
<evidence type="ECO:0000256" key="1">
    <source>
        <dbReference type="ARBA" id="ARBA00023122"/>
    </source>
</evidence>
<evidence type="ECO:0000313" key="5">
    <source>
        <dbReference type="Proteomes" id="UP000478546"/>
    </source>
</evidence>
<dbReference type="EMBL" id="JAAEAA010000028">
    <property type="protein sequence ID" value="NDK57490.1"/>
    <property type="molecule type" value="Genomic_DNA"/>
</dbReference>
<sequence>MGTVRCILQKKRGDVISVSPETTVYSALEKMEEHHIGSLLVLDKGRFVGILTERDYARKVILKGKASKETLVREIMSEHPVTVTPDTTMEQCMALMTSKYIRHLPVFDNQNLVGIVSIGDIVRYMIEEQKFIIEELEHYITGHQE</sequence>
<keyword evidence="1 2" id="KW-0129">CBS domain</keyword>
<dbReference type="PANTHER" id="PTHR43080:SF2">
    <property type="entry name" value="CBS DOMAIN-CONTAINING PROTEIN"/>
    <property type="match status" value="1"/>
</dbReference>
<gene>
    <name evidence="4" type="ORF">GWO68_16315</name>
</gene>
<accession>A0A6B2HAT2</accession>
<feature type="domain" description="CBS" evidence="3">
    <location>
        <begin position="76"/>
        <end position="131"/>
    </location>
</feature>
<dbReference type="InterPro" id="IPR000644">
    <property type="entry name" value="CBS_dom"/>
</dbReference>
<evidence type="ECO:0000256" key="2">
    <source>
        <dbReference type="PROSITE-ProRule" id="PRU00703"/>
    </source>
</evidence>